<dbReference type="InterPro" id="IPR003740">
    <property type="entry name" value="YitT"/>
</dbReference>
<evidence type="ECO:0000313" key="11">
    <source>
        <dbReference type="Proteomes" id="UP000741863"/>
    </source>
</evidence>
<feature type="chain" id="PRO_5047447200" evidence="8">
    <location>
        <begin position="23"/>
        <end position="309"/>
    </location>
</feature>
<feature type="transmembrane region" description="Helical" evidence="7">
    <location>
        <begin position="70"/>
        <end position="88"/>
    </location>
</feature>
<feature type="transmembrane region" description="Helical" evidence="7">
    <location>
        <begin position="167"/>
        <end position="184"/>
    </location>
</feature>
<dbReference type="Gene3D" id="3.30.70.120">
    <property type="match status" value="1"/>
</dbReference>
<feature type="transmembrane region" description="Helical" evidence="7">
    <location>
        <begin position="142"/>
        <end position="161"/>
    </location>
</feature>
<dbReference type="RefSeq" id="WP_204697545.1">
    <property type="nucleotide sequence ID" value="NZ_JAFBEC010000005.1"/>
</dbReference>
<dbReference type="InterPro" id="IPR019264">
    <property type="entry name" value="DUF2179"/>
</dbReference>
<feature type="compositionally biased region" description="Acidic residues" evidence="6">
    <location>
        <begin position="277"/>
        <end position="295"/>
    </location>
</feature>
<evidence type="ECO:0000256" key="5">
    <source>
        <dbReference type="ARBA" id="ARBA00023136"/>
    </source>
</evidence>
<name>A0ABS2PCJ9_9BACL</name>
<feature type="signal peptide" evidence="8">
    <location>
        <begin position="1"/>
        <end position="22"/>
    </location>
</feature>
<dbReference type="CDD" id="cd16380">
    <property type="entry name" value="YitT_C"/>
    <property type="match status" value="1"/>
</dbReference>
<gene>
    <name evidence="10" type="ORF">JOD17_002138</name>
</gene>
<evidence type="ECO:0000259" key="9">
    <source>
        <dbReference type="Pfam" id="PF10035"/>
    </source>
</evidence>
<evidence type="ECO:0000256" key="4">
    <source>
        <dbReference type="ARBA" id="ARBA00022989"/>
    </source>
</evidence>
<feature type="region of interest" description="Disordered" evidence="6">
    <location>
        <begin position="276"/>
        <end position="309"/>
    </location>
</feature>
<keyword evidence="11" id="KW-1185">Reference proteome</keyword>
<feature type="compositionally biased region" description="Polar residues" evidence="6">
    <location>
        <begin position="300"/>
        <end position="309"/>
    </location>
</feature>
<evidence type="ECO:0000256" key="7">
    <source>
        <dbReference type="SAM" id="Phobius"/>
    </source>
</evidence>
<accession>A0ABS2PCJ9</accession>
<dbReference type="PIRSF" id="PIRSF006483">
    <property type="entry name" value="Membrane_protein_YitT"/>
    <property type="match status" value="1"/>
</dbReference>
<comment type="subcellular location">
    <subcellularLocation>
        <location evidence="1">Cell membrane</location>
        <topology evidence="1">Multi-pass membrane protein</topology>
    </subcellularLocation>
</comment>
<comment type="caution">
    <text evidence="10">The sequence shown here is derived from an EMBL/GenBank/DDBJ whole genome shotgun (WGS) entry which is preliminary data.</text>
</comment>
<dbReference type="Pfam" id="PF02588">
    <property type="entry name" value="YitT_membrane"/>
    <property type="match status" value="1"/>
</dbReference>
<feature type="domain" description="DUF2179" evidence="9">
    <location>
        <begin position="214"/>
        <end position="267"/>
    </location>
</feature>
<evidence type="ECO:0000256" key="3">
    <source>
        <dbReference type="ARBA" id="ARBA00022692"/>
    </source>
</evidence>
<dbReference type="Proteomes" id="UP000741863">
    <property type="component" value="Unassembled WGS sequence"/>
</dbReference>
<keyword evidence="5 7" id="KW-0472">Membrane</keyword>
<keyword evidence="4 7" id="KW-1133">Transmembrane helix</keyword>
<reference evidence="10 11" key="1">
    <citation type="submission" date="2021-01" db="EMBL/GenBank/DDBJ databases">
        <title>Genomic Encyclopedia of Type Strains, Phase IV (KMG-IV): sequencing the most valuable type-strain genomes for metagenomic binning, comparative biology and taxonomic classification.</title>
        <authorList>
            <person name="Goeker M."/>
        </authorList>
    </citation>
    <scope>NUCLEOTIDE SEQUENCE [LARGE SCALE GENOMIC DNA]</scope>
    <source>
        <strain evidence="10 11">DSM 25540</strain>
    </source>
</reference>
<dbReference type="PANTHER" id="PTHR33545">
    <property type="entry name" value="UPF0750 MEMBRANE PROTEIN YITT-RELATED"/>
    <property type="match status" value="1"/>
</dbReference>
<keyword evidence="3 7" id="KW-0812">Transmembrane</keyword>
<keyword evidence="8" id="KW-0732">Signal</keyword>
<protein>
    <submittedName>
        <fullName evidence="10">Uncharacterized membrane-anchored protein YitT (DUF2179 family)</fullName>
    </submittedName>
</protein>
<evidence type="ECO:0000256" key="8">
    <source>
        <dbReference type="SAM" id="SignalP"/>
    </source>
</evidence>
<keyword evidence="2" id="KW-1003">Cell membrane</keyword>
<dbReference type="InterPro" id="IPR015867">
    <property type="entry name" value="N-reg_PII/ATP_PRibTrfase_C"/>
</dbReference>
<dbReference type="InterPro" id="IPR051461">
    <property type="entry name" value="UPF0750_membrane"/>
</dbReference>
<evidence type="ECO:0000256" key="2">
    <source>
        <dbReference type="ARBA" id="ARBA00022475"/>
    </source>
</evidence>
<evidence type="ECO:0000256" key="6">
    <source>
        <dbReference type="SAM" id="MobiDB-lite"/>
    </source>
</evidence>
<dbReference type="PANTHER" id="PTHR33545:SF4">
    <property type="entry name" value="UPF0750 MEMBRANE PROTEIN YXKD"/>
    <property type="match status" value="1"/>
</dbReference>
<dbReference type="Pfam" id="PF10035">
    <property type="entry name" value="DUF2179"/>
    <property type="match status" value="1"/>
</dbReference>
<dbReference type="EMBL" id="JAFBEC010000005">
    <property type="protein sequence ID" value="MBM7633044.1"/>
    <property type="molecule type" value="Genomic_DNA"/>
</dbReference>
<evidence type="ECO:0000313" key="10">
    <source>
        <dbReference type="EMBL" id="MBM7633044.1"/>
    </source>
</evidence>
<sequence>MKQAIFVLFGTALCALSVTVFAMPNQIADGGILGIALLLFYAFGWSPGVITFISFILLQLVSYKFLPRNMFMKTMINVPLLSLFIFITEGMVTTPLGDPLVAAIFAGLTMGIGFGFIIQAGSSIGGTSTIARLLAQRYEWNVILTTFIMDAVIVFAGVFIIGPLYTLYTIIALFIGKVASDYVIGGFDAKKAVTIVSPEYREIAKRVTVNMTSSATYFNGSGTFTEKEHYILYVVVPSYRLLMLKRLIREVDPNSFVVVHNVKDVSGGTFFAPPVETTEEEIEEEVEALSEDENNEENRTTQGDSPPVV</sequence>
<proteinExistence type="predicted"/>
<evidence type="ECO:0000256" key="1">
    <source>
        <dbReference type="ARBA" id="ARBA00004651"/>
    </source>
</evidence>
<organism evidence="10 11">
    <name type="scientific">Geomicrobium sediminis</name>
    <dbReference type="NCBI Taxonomy" id="1347788"/>
    <lineage>
        <taxon>Bacteria</taxon>
        <taxon>Bacillati</taxon>
        <taxon>Bacillota</taxon>
        <taxon>Bacilli</taxon>
        <taxon>Bacillales</taxon>
        <taxon>Geomicrobium</taxon>
    </lineage>
</organism>
<feature type="transmembrane region" description="Helical" evidence="7">
    <location>
        <begin position="100"/>
        <end position="121"/>
    </location>
</feature>
<feature type="transmembrane region" description="Helical" evidence="7">
    <location>
        <begin position="32"/>
        <end position="58"/>
    </location>
</feature>